<dbReference type="PROSITE" id="PS51569">
    <property type="entry name" value="DOT1"/>
    <property type="match status" value="1"/>
</dbReference>
<gene>
    <name evidence="7" type="ORF">ATI61_102854</name>
</gene>
<evidence type="ECO:0000256" key="3">
    <source>
        <dbReference type="ARBA" id="ARBA00022853"/>
    </source>
</evidence>
<reference evidence="7 8" key="1">
    <citation type="submission" date="2018-08" db="EMBL/GenBank/DDBJ databases">
        <title>Genomic Encyclopedia of Archaeal and Bacterial Type Strains, Phase II (KMG-II): from individual species to whole genera.</title>
        <authorList>
            <person name="Goeker M."/>
        </authorList>
    </citation>
    <scope>NUCLEOTIDE SEQUENCE [LARGE SCALE GENOMIC DNA]</scope>
    <source>
        <strain evidence="7 8">DSM 2261</strain>
    </source>
</reference>
<comment type="caution">
    <text evidence="7">The sequence shown here is derived from an EMBL/GenBank/DDBJ whole genome shotgun (WGS) entry which is preliminary data.</text>
</comment>
<proteinExistence type="predicted"/>
<evidence type="ECO:0000313" key="8">
    <source>
        <dbReference type="Proteomes" id="UP000256345"/>
    </source>
</evidence>
<accession>A0ABX9KA62</accession>
<evidence type="ECO:0000256" key="1">
    <source>
        <dbReference type="ARBA" id="ARBA00012190"/>
    </source>
</evidence>
<name>A0ABX9KA62_9BACT</name>
<dbReference type="Proteomes" id="UP000256345">
    <property type="component" value="Unassembled WGS sequence"/>
</dbReference>
<organism evidence="7 8">
    <name type="scientific">Archangium gephyra</name>
    <dbReference type="NCBI Taxonomy" id="48"/>
    <lineage>
        <taxon>Bacteria</taxon>
        <taxon>Pseudomonadati</taxon>
        <taxon>Myxococcota</taxon>
        <taxon>Myxococcia</taxon>
        <taxon>Myxococcales</taxon>
        <taxon>Cystobacterineae</taxon>
        <taxon>Archangiaceae</taxon>
        <taxon>Archangium</taxon>
    </lineage>
</organism>
<dbReference type="EC" id="2.1.1.360" evidence="1"/>
<evidence type="ECO:0000256" key="4">
    <source>
        <dbReference type="ARBA" id="ARBA00029821"/>
    </source>
</evidence>
<dbReference type="PANTHER" id="PTHR21451:SF19">
    <property type="entry name" value="ACTIVATED IN BLOCKED UNFOLDED PROTEIN RESPONSE"/>
    <property type="match status" value="1"/>
</dbReference>
<keyword evidence="3" id="KW-0156">Chromatin regulator</keyword>
<dbReference type="SUPFAM" id="SSF53335">
    <property type="entry name" value="S-adenosyl-L-methionine-dependent methyltransferases"/>
    <property type="match status" value="1"/>
</dbReference>
<evidence type="ECO:0000313" key="7">
    <source>
        <dbReference type="EMBL" id="REG36476.1"/>
    </source>
</evidence>
<dbReference type="Gene3D" id="3.40.50.150">
    <property type="entry name" value="Vaccinia Virus protein VP39"/>
    <property type="match status" value="1"/>
</dbReference>
<dbReference type="EMBL" id="QUMU01000002">
    <property type="protein sequence ID" value="REG36476.1"/>
    <property type="molecule type" value="Genomic_DNA"/>
</dbReference>
<dbReference type="InterPro" id="IPR029063">
    <property type="entry name" value="SAM-dependent_MTases_sf"/>
</dbReference>
<sequence length="206" mass="22696">MGRMELARAQELFEQLYSGFSGYDIARQEKERLGKQEAATTYGEVIPPAFHDVMLAAAPQAGEVFFDLGSGTGKATMLAALAFPFRRVVGIELLPGLGDAARKVLSHYDAQIRPHLGPEHQEQRIDFIDGDFLVEDLSEADVLFAHGTCYGPELMGKLTHKLEELKPGARVIMAGQTLASPELVFQKMKVMKTDWGSALAAVYKRR</sequence>
<dbReference type="InterPro" id="IPR030445">
    <property type="entry name" value="H3-K79_meTrfase"/>
</dbReference>
<dbReference type="CDD" id="cd02440">
    <property type="entry name" value="AdoMet_MTases"/>
    <property type="match status" value="1"/>
</dbReference>
<evidence type="ECO:0000256" key="5">
    <source>
        <dbReference type="ARBA" id="ARBA00047770"/>
    </source>
</evidence>
<dbReference type="Pfam" id="PF08123">
    <property type="entry name" value="DOT1"/>
    <property type="match status" value="1"/>
</dbReference>
<feature type="domain" description="DOT1" evidence="6">
    <location>
        <begin position="1"/>
        <end position="206"/>
    </location>
</feature>
<comment type="catalytic activity">
    <reaction evidence="5">
        <text>L-lysyl(79)-[histone H3] + 3 S-adenosyl-L-methionine = N(6),N(6),N(6)-trimethyl-L-lysyl(79)-[histone H3] + 3 S-adenosyl-L-homocysteine + 3 H(+)</text>
        <dbReference type="Rhea" id="RHEA:60328"/>
        <dbReference type="Rhea" id="RHEA-COMP:15549"/>
        <dbReference type="Rhea" id="RHEA-COMP:15552"/>
        <dbReference type="ChEBI" id="CHEBI:15378"/>
        <dbReference type="ChEBI" id="CHEBI:29969"/>
        <dbReference type="ChEBI" id="CHEBI:57856"/>
        <dbReference type="ChEBI" id="CHEBI:59789"/>
        <dbReference type="ChEBI" id="CHEBI:61961"/>
        <dbReference type="EC" id="2.1.1.360"/>
    </reaction>
</comment>
<evidence type="ECO:0000259" key="6">
    <source>
        <dbReference type="PROSITE" id="PS51569"/>
    </source>
</evidence>
<protein>
    <recommendedName>
        <fullName evidence="2">Histone-lysine N-methyltransferase, H3 lysine-79 specific</fullName>
        <ecNumber evidence="1">2.1.1.360</ecNumber>
    </recommendedName>
    <alternativeName>
        <fullName evidence="4">Histone H3-K79 methyltransferase</fullName>
    </alternativeName>
</protein>
<dbReference type="InterPro" id="IPR025789">
    <property type="entry name" value="DOT1_dom"/>
</dbReference>
<evidence type="ECO:0000256" key="2">
    <source>
        <dbReference type="ARBA" id="ARBA00020987"/>
    </source>
</evidence>
<keyword evidence="8" id="KW-1185">Reference proteome</keyword>
<dbReference type="PANTHER" id="PTHR21451">
    <property type="entry name" value="HISTONE H3 METHYLTRANSFERASE"/>
    <property type="match status" value="1"/>
</dbReference>